<keyword evidence="7" id="KW-1133">Transmembrane helix</keyword>
<keyword evidence="5" id="KW-0408">Iron</keyword>
<keyword evidence="4" id="KW-0560">Oxidoreductase</keyword>
<dbReference type="FunFam" id="1.10.630.10:FF:000091">
    <property type="entry name" value="Uncharacterized protein"/>
    <property type="match status" value="1"/>
</dbReference>
<keyword evidence="7" id="KW-0812">Transmembrane</keyword>
<evidence type="ECO:0008006" key="10">
    <source>
        <dbReference type="Google" id="ProtNLM"/>
    </source>
</evidence>
<gene>
    <name evidence="8" type="ORF">PSON_ATCC_30995.1.T0480193</name>
</gene>
<dbReference type="GO" id="GO:0005506">
    <property type="term" value="F:iron ion binding"/>
    <property type="evidence" value="ECO:0007669"/>
    <property type="project" value="InterPro"/>
</dbReference>
<organism evidence="8 9">
    <name type="scientific">Paramecium sonneborni</name>
    <dbReference type="NCBI Taxonomy" id="65129"/>
    <lineage>
        <taxon>Eukaryota</taxon>
        <taxon>Sar</taxon>
        <taxon>Alveolata</taxon>
        <taxon>Ciliophora</taxon>
        <taxon>Intramacronucleata</taxon>
        <taxon>Oligohymenophorea</taxon>
        <taxon>Peniculida</taxon>
        <taxon>Parameciidae</taxon>
        <taxon>Paramecium</taxon>
    </lineage>
</organism>
<keyword evidence="3" id="KW-0479">Metal-binding</keyword>
<evidence type="ECO:0000313" key="8">
    <source>
        <dbReference type="EMBL" id="CAD8085509.1"/>
    </source>
</evidence>
<keyword evidence="2" id="KW-0349">Heme</keyword>
<dbReference type="CDD" id="cd20621">
    <property type="entry name" value="CYP5011A1-like"/>
    <property type="match status" value="1"/>
</dbReference>
<dbReference type="AlphaFoldDB" id="A0A8S1N2H5"/>
<comment type="similarity">
    <text evidence="1">Belongs to the cytochrome P450 family.</text>
</comment>
<evidence type="ECO:0000256" key="4">
    <source>
        <dbReference type="ARBA" id="ARBA00023002"/>
    </source>
</evidence>
<keyword evidence="6" id="KW-0503">Monooxygenase</keyword>
<dbReference type="GO" id="GO:0004497">
    <property type="term" value="F:monooxygenase activity"/>
    <property type="evidence" value="ECO:0007669"/>
    <property type="project" value="UniProtKB-KW"/>
</dbReference>
<dbReference type="InterPro" id="IPR001128">
    <property type="entry name" value="Cyt_P450"/>
</dbReference>
<name>A0A8S1N2H5_9CILI</name>
<evidence type="ECO:0000256" key="1">
    <source>
        <dbReference type="ARBA" id="ARBA00010617"/>
    </source>
</evidence>
<keyword evidence="9" id="KW-1185">Reference proteome</keyword>
<keyword evidence="7" id="KW-0472">Membrane</keyword>
<dbReference type="OrthoDB" id="1470350at2759"/>
<dbReference type="Proteomes" id="UP000692954">
    <property type="component" value="Unassembled WGS sequence"/>
</dbReference>
<sequence>MEITFLIILSLIGLMIGYLIIKPIVLLLLLKLQLGDKAILMFNPISGILGVLMQSIKTNNDVMHTIYQALIKNPKAQVILSNYLATPCIILTGSEYLKDTFRDHYDFEKIDPFMVPQFAQRGLLMIEGEGWKRQRAFLGSAFTFEKLKSRLPMINKVVNCITEQDDKKNLTDFMARITGEVVIKSFFGELAEGFQLEGKDAQVALTQLTGEMQIFKLESLYYFLKSLIFREKMWEVFPSKQEKDIIKRVTNVRIKVKELILKRIEQLRENPIQNQDSMVFLDIYVTEYLKQQQQQQTQKEQLIEIEEILHQFITLFFVGTDTTATTSGTCLYYLAKYPEIQSEILQEVQDVIGDNEINESNLNKLLKINALIQEVLRLRNPVLFTVFRKVKHDKQVQDIKLKKGWVVVQMKNSSSIKDSHFDNAIEFNYKRWLKKGNLIKNDNGFIHIPFAAGQRNCIGQHMAMMEARIIIALIVRKYKILLNPAVKQVRFGIKLLQCIEPDNCLLFEKRI</sequence>
<evidence type="ECO:0000313" key="9">
    <source>
        <dbReference type="Proteomes" id="UP000692954"/>
    </source>
</evidence>
<dbReference type="Pfam" id="PF00067">
    <property type="entry name" value="p450"/>
    <property type="match status" value="1"/>
</dbReference>
<evidence type="ECO:0000256" key="7">
    <source>
        <dbReference type="SAM" id="Phobius"/>
    </source>
</evidence>
<dbReference type="GO" id="GO:0020037">
    <property type="term" value="F:heme binding"/>
    <property type="evidence" value="ECO:0007669"/>
    <property type="project" value="InterPro"/>
</dbReference>
<comment type="caution">
    <text evidence="8">The sequence shown here is derived from an EMBL/GenBank/DDBJ whole genome shotgun (WGS) entry which is preliminary data.</text>
</comment>
<evidence type="ECO:0000256" key="5">
    <source>
        <dbReference type="ARBA" id="ARBA00023004"/>
    </source>
</evidence>
<proteinExistence type="inferred from homology"/>
<protein>
    <recommendedName>
        <fullName evidence="10">Cytochrome P450</fullName>
    </recommendedName>
</protein>
<evidence type="ECO:0000256" key="2">
    <source>
        <dbReference type="ARBA" id="ARBA00022617"/>
    </source>
</evidence>
<feature type="transmembrane region" description="Helical" evidence="7">
    <location>
        <begin position="6"/>
        <end position="29"/>
    </location>
</feature>
<evidence type="ECO:0000256" key="3">
    <source>
        <dbReference type="ARBA" id="ARBA00022723"/>
    </source>
</evidence>
<dbReference type="GO" id="GO:0016705">
    <property type="term" value="F:oxidoreductase activity, acting on paired donors, with incorporation or reduction of molecular oxygen"/>
    <property type="evidence" value="ECO:0007669"/>
    <property type="project" value="InterPro"/>
</dbReference>
<evidence type="ECO:0000256" key="6">
    <source>
        <dbReference type="ARBA" id="ARBA00023033"/>
    </source>
</evidence>
<dbReference type="InterPro" id="IPR050196">
    <property type="entry name" value="Cytochrome_P450_Monoox"/>
</dbReference>
<accession>A0A8S1N2H5</accession>
<dbReference type="PANTHER" id="PTHR24291:SF50">
    <property type="entry name" value="BIFUNCTIONAL ALBAFLAVENONE MONOOXYGENASE_TERPENE SYNTHASE"/>
    <property type="match status" value="1"/>
</dbReference>
<dbReference type="EMBL" id="CAJJDN010000048">
    <property type="protein sequence ID" value="CAD8085509.1"/>
    <property type="molecule type" value="Genomic_DNA"/>
</dbReference>
<reference evidence="8" key="1">
    <citation type="submission" date="2021-01" db="EMBL/GenBank/DDBJ databases">
        <authorList>
            <consortium name="Genoscope - CEA"/>
            <person name="William W."/>
        </authorList>
    </citation>
    <scope>NUCLEOTIDE SEQUENCE</scope>
</reference>
<dbReference type="PANTHER" id="PTHR24291">
    <property type="entry name" value="CYTOCHROME P450 FAMILY 4"/>
    <property type="match status" value="1"/>
</dbReference>